<evidence type="ECO:0000313" key="3">
    <source>
        <dbReference type="EMBL" id="CAG7866111.1"/>
    </source>
</evidence>
<sequence>MGIFPEFGGWISQNTQQPKKSENVKSKPVRETKTHDERDEMKEQLKLWRDANKKEQYHEPSPTVKVHTDHNIDSFSSIEMEFTLGLPPQAAYDVLTNQDNKTYSREINGRPLLKAISRKVTSERGIGNRPIPEVDKELSWNFLFFSGTIPIRLYVLENPKELSVRINVFVQVLENLIRVSPAYCWQTYNWKRRKGMDYMETFEVNYRVEPMYVDAERLCKHKKPKSREEYRKCSGGKGLIASKVKVNQAFRPSFPWNLPLLSSYFRRFTVETTKKVAEDFQTRAGDIRGF</sequence>
<dbReference type="Pfam" id="PF02713">
    <property type="entry name" value="DUF220"/>
    <property type="match status" value="1"/>
</dbReference>
<dbReference type="PANTHER" id="PTHR31385:SF4">
    <property type="entry name" value="F28C11.15-RELATED"/>
    <property type="match status" value="1"/>
</dbReference>
<dbReference type="Gramene" id="A09p65780.2_BraZ1">
    <property type="protein sequence ID" value="A09p65780.2_BraZ1.CDS"/>
    <property type="gene ID" value="A09g65780.2_BraZ1"/>
</dbReference>
<feature type="compositionally biased region" description="Basic and acidic residues" evidence="1">
    <location>
        <begin position="19"/>
        <end position="43"/>
    </location>
</feature>
<name>A0A8D9CZ58_BRACM</name>
<organism evidence="3 4">
    <name type="scientific">Brassica campestris</name>
    <name type="common">Field mustard</name>
    <dbReference type="NCBI Taxonomy" id="3711"/>
    <lineage>
        <taxon>Eukaryota</taxon>
        <taxon>Viridiplantae</taxon>
        <taxon>Streptophyta</taxon>
        <taxon>Embryophyta</taxon>
        <taxon>Tracheophyta</taxon>
        <taxon>Spermatophyta</taxon>
        <taxon>Magnoliopsida</taxon>
        <taxon>eudicotyledons</taxon>
        <taxon>Gunneridae</taxon>
        <taxon>Pentapetalae</taxon>
        <taxon>rosids</taxon>
        <taxon>malvids</taxon>
        <taxon>Brassicales</taxon>
        <taxon>Brassicaceae</taxon>
        <taxon>Brassiceae</taxon>
        <taxon>Brassica</taxon>
    </lineage>
</organism>
<dbReference type="InterPro" id="IPR003863">
    <property type="entry name" value="DUF220"/>
</dbReference>
<evidence type="ECO:0000259" key="2">
    <source>
        <dbReference type="Pfam" id="PF02713"/>
    </source>
</evidence>
<dbReference type="EMBL" id="LS974625">
    <property type="protein sequence ID" value="CAG7866111.1"/>
    <property type="molecule type" value="Genomic_DNA"/>
</dbReference>
<dbReference type="AlphaFoldDB" id="A0A8D9CZ58"/>
<feature type="domain" description="DUF220" evidence="2">
    <location>
        <begin position="146"/>
        <end position="243"/>
    </location>
</feature>
<feature type="region of interest" description="Disordered" evidence="1">
    <location>
        <begin position="1"/>
        <end position="43"/>
    </location>
</feature>
<reference evidence="3 4" key="1">
    <citation type="submission" date="2021-07" db="EMBL/GenBank/DDBJ databases">
        <authorList>
            <consortium name="Genoscope - CEA"/>
            <person name="William W."/>
        </authorList>
    </citation>
    <scope>NUCLEOTIDE SEQUENCE [LARGE SCALE GENOMIC DNA]</scope>
</reference>
<protein>
    <recommendedName>
        <fullName evidence="2">DUF220 domain-containing protein</fullName>
    </recommendedName>
</protein>
<proteinExistence type="predicted"/>
<dbReference type="PANTHER" id="PTHR31385">
    <property type="entry name" value="PUTATIVE (DUF220)-RELATED"/>
    <property type="match status" value="1"/>
</dbReference>
<evidence type="ECO:0000256" key="1">
    <source>
        <dbReference type="SAM" id="MobiDB-lite"/>
    </source>
</evidence>
<evidence type="ECO:0000313" key="4">
    <source>
        <dbReference type="Proteomes" id="UP000694005"/>
    </source>
</evidence>
<dbReference type="Proteomes" id="UP000694005">
    <property type="component" value="Chromosome A09"/>
</dbReference>
<accession>A0A8D9CZ58</accession>
<gene>
    <name evidence="3" type="ORF">BRAPAZ1V2_A09P65780.2</name>
</gene>